<evidence type="ECO:0000256" key="1">
    <source>
        <dbReference type="ARBA" id="ARBA00004123"/>
    </source>
</evidence>
<dbReference type="EMBL" id="QZWG01000011">
    <property type="protein sequence ID" value="RZB80661.1"/>
    <property type="molecule type" value="Genomic_DNA"/>
</dbReference>
<dbReference type="PROSITE" id="PS51294">
    <property type="entry name" value="HTH_MYB"/>
    <property type="match status" value="1"/>
</dbReference>
<feature type="domain" description="Myb-like" evidence="4">
    <location>
        <begin position="9"/>
        <end position="50"/>
    </location>
</feature>
<name>A0A445I3E1_GLYSO</name>
<keyword evidence="7" id="KW-1185">Reference proteome</keyword>
<dbReference type="AlphaFoldDB" id="A0A445I3E1"/>
<evidence type="ECO:0000313" key="6">
    <source>
        <dbReference type="EMBL" id="RZB80661.1"/>
    </source>
</evidence>
<dbReference type="PROSITE" id="PS50090">
    <property type="entry name" value="MYB_LIKE"/>
    <property type="match status" value="1"/>
</dbReference>
<dbReference type="Pfam" id="PF00249">
    <property type="entry name" value="Myb_DNA-binding"/>
    <property type="match status" value="1"/>
</dbReference>
<keyword evidence="2" id="KW-0238">DNA-binding</keyword>
<gene>
    <name evidence="6" type="ORF">D0Y65_030381</name>
</gene>
<dbReference type="GO" id="GO:0005634">
    <property type="term" value="C:nucleus"/>
    <property type="evidence" value="ECO:0007669"/>
    <property type="project" value="UniProtKB-SubCell"/>
</dbReference>
<evidence type="ECO:0000256" key="2">
    <source>
        <dbReference type="ARBA" id="ARBA00023125"/>
    </source>
</evidence>
<dbReference type="PANTHER" id="PTHR10641">
    <property type="entry name" value="MYB FAMILY TRANSCRIPTION FACTOR"/>
    <property type="match status" value="1"/>
</dbReference>
<dbReference type="Proteomes" id="UP000289340">
    <property type="component" value="Chromosome 11"/>
</dbReference>
<dbReference type="Gene3D" id="1.10.10.60">
    <property type="entry name" value="Homeodomain-like"/>
    <property type="match status" value="1"/>
</dbReference>
<dbReference type="InterPro" id="IPR001005">
    <property type="entry name" value="SANT/Myb"/>
</dbReference>
<dbReference type="InterPro" id="IPR009057">
    <property type="entry name" value="Homeodomain-like_sf"/>
</dbReference>
<dbReference type="SMART" id="SM00717">
    <property type="entry name" value="SANT"/>
    <property type="match status" value="1"/>
</dbReference>
<evidence type="ECO:0000313" key="7">
    <source>
        <dbReference type="Proteomes" id="UP000289340"/>
    </source>
</evidence>
<comment type="subcellular location">
    <subcellularLocation>
        <location evidence="1">Nucleus</location>
    </subcellularLocation>
</comment>
<accession>A0A445I3E1</accession>
<dbReference type="PANTHER" id="PTHR10641:SF1287">
    <property type="entry name" value="TRANSCRIPTION FACTOR MYB93"/>
    <property type="match status" value="1"/>
</dbReference>
<dbReference type="InterPro" id="IPR017930">
    <property type="entry name" value="Myb_dom"/>
</dbReference>
<dbReference type="CDD" id="cd00167">
    <property type="entry name" value="SANT"/>
    <property type="match status" value="1"/>
</dbReference>
<reference evidence="6 7" key="1">
    <citation type="submission" date="2018-09" db="EMBL/GenBank/DDBJ databases">
        <title>A high-quality reference genome of wild soybean provides a powerful tool to mine soybean genomes.</title>
        <authorList>
            <person name="Xie M."/>
            <person name="Chung C.Y.L."/>
            <person name="Li M.-W."/>
            <person name="Wong F.-L."/>
            <person name="Chan T.-F."/>
            <person name="Lam H.-M."/>
        </authorList>
    </citation>
    <scope>NUCLEOTIDE SEQUENCE [LARGE SCALE GENOMIC DNA]</scope>
    <source>
        <strain evidence="7">cv. W05</strain>
        <tissue evidence="6">Hypocotyl of etiolated seedlings</tissue>
    </source>
</reference>
<sequence>MGRSPCCDENGLKKGPWTPEEDQKLVQHIQKHGHGSWRALPKQAGELLKRASVVDFTDESQPPLADPTKTIEVDNGFKKSKLWKPPRYKDTRVDEVFAAKKSKFKIASGKENAKVIQNLLC</sequence>
<evidence type="ECO:0000256" key="3">
    <source>
        <dbReference type="ARBA" id="ARBA00023242"/>
    </source>
</evidence>
<organism evidence="6 7">
    <name type="scientific">Glycine soja</name>
    <name type="common">Wild soybean</name>
    <dbReference type="NCBI Taxonomy" id="3848"/>
    <lineage>
        <taxon>Eukaryota</taxon>
        <taxon>Viridiplantae</taxon>
        <taxon>Streptophyta</taxon>
        <taxon>Embryophyta</taxon>
        <taxon>Tracheophyta</taxon>
        <taxon>Spermatophyta</taxon>
        <taxon>Magnoliopsida</taxon>
        <taxon>eudicotyledons</taxon>
        <taxon>Gunneridae</taxon>
        <taxon>Pentapetalae</taxon>
        <taxon>rosids</taxon>
        <taxon>fabids</taxon>
        <taxon>Fabales</taxon>
        <taxon>Fabaceae</taxon>
        <taxon>Papilionoideae</taxon>
        <taxon>50 kb inversion clade</taxon>
        <taxon>NPAAA clade</taxon>
        <taxon>indigoferoid/millettioid clade</taxon>
        <taxon>Phaseoleae</taxon>
        <taxon>Glycine</taxon>
        <taxon>Glycine subgen. Soja</taxon>
    </lineage>
</organism>
<feature type="domain" description="HTH myb-type" evidence="5">
    <location>
        <begin position="9"/>
        <end position="38"/>
    </location>
</feature>
<dbReference type="InterPro" id="IPR015495">
    <property type="entry name" value="Myb_TF_plants"/>
</dbReference>
<proteinExistence type="predicted"/>
<comment type="caution">
    <text evidence="6">The sequence shown here is derived from an EMBL/GenBank/DDBJ whole genome shotgun (WGS) entry which is preliminary data.</text>
</comment>
<keyword evidence="3" id="KW-0539">Nucleus</keyword>
<evidence type="ECO:0000259" key="5">
    <source>
        <dbReference type="PROSITE" id="PS51294"/>
    </source>
</evidence>
<protein>
    <submittedName>
        <fullName evidence="6">Transcription factor MYB93</fullName>
    </submittedName>
</protein>
<dbReference type="SUPFAM" id="SSF46689">
    <property type="entry name" value="Homeodomain-like"/>
    <property type="match status" value="1"/>
</dbReference>
<evidence type="ECO:0000259" key="4">
    <source>
        <dbReference type="PROSITE" id="PS50090"/>
    </source>
</evidence>
<dbReference type="GO" id="GO:0003677">
    <property type="term" value="F:DNA binding"/>
    <property type="evidence" value="ECO:0007669"/>
    <property type="project" value="UniProtKB-KW"/>
</dbReference>